<accession>A0A1L9SA86</accession>
<keyword evidence="1" id="KW-1133">Transmembrane helix</keyword>
<keyword evidence="1" id="KW-0812">Transmembrane</keyword>
<reference evidence="4" key="1">
    <citation type="journal article" date="2017" name="Genome Biol.">
        <title>Comparative genomics reveals high biological diversity and specific adaptations in the industrially and medically important fungal genus Aspergillus.</title>
        <authorList>
            <person name="de Vries R.P."/>
            <person name="Riley R."/>
            <person name="Wiebenga A."/>
            <person name="Aguilar-Osorio G."/>
            <person name="Amillis S."/>
            <person name="Uchima C.A."/>
            <person name="Anderluh G."/>
            <person name="Asadollahi M."/>
            <person name="Askin M."/>
            <person name="Barry K."/>
            <person name="Battaglia E."/>
            <person name="Bayram O."/>
            <person name="Benocci T."/>
            <person name="Braus-Stromeyer S.A."/>
            <person name="Caldana C."/>
            <person name="Canovas D."/>
            <person name="Cerqueira G.C."/>
            <person name="Chen F."/>
            <person name="Chen W."/>
            <person name="Choi C."/>
            <person name="Clum A."/>
            <person name="Dos Santos R.A."/>
            <person name="Damasio A.R."/>
            <person name="Diallinas G."/>
            <person name="Emri T."/>
            <person name="Fekete E."/>
            <person name="Flipphi M."/>
            <person name="Freyberg S."/>
            <person name="Gallo A."/>
            <person name="Gournas C."/>
            <person name="Habgood R."/>
            <person name="Hainaut M."/>
            <person name="Harispe M.L."/>
            <person name="Henrissat B."/>
            <person name="Hilden K.S."/>
            <person name="Hope R."/>
            <person name="Hossain A."/>
            <person name="Karabika E."/>
            <person name="Karaffa L."/>
            <person name="Karanyi Z."/>
            <person name="Krasevec N."/>
            <person name="Kuo A."/>
            <person name="Kusch H."/>
            <person name="LaButti K."/>
            <person name="Lagendijk E.L."/>
            <person name="Lapidus A."/>
            <person name="Levasseur A."/>
            <person name="Lindquist E."/>
            <person name="Lipzen A."/>
            <person name="Logrieco A.F."/>
            <person name="MacCabe A."/>
            <person name="Maekelae M.R."/>
            <person name="Malavazi I."/>
            <person name="Melin P."/>
            <person name="Meyer V."/>
            <person name="Mielnichuk N."/>
            <person name="Miskei M."/>
            <person name="Molnar A.P."/>
            <person name="Mule G."/>
            <person name="Ngan C.Y."/>
            <person name="Orejas M."/>
            <person name="Orosz E."/>
            <person name="Ouedraogo J.P."/>
            <person name="Overkamp K.M."/>
            <person name="Park H.-S."/>
            <person name="Perrone G."/>
            <person name="Piumi F."/>
            <person name="Punt P.J."/>
            <person name="Ram A.F."/>
            <person name="Ramon A."/>
            <person name="Rauscher S."/>
            <person name="Record E."/>
            <person name="Riano-Pachon D.M."/>
            <person name="Robert V."/>
            <person name="Roehrig J."/>
            <person name="Ruller R."/>
            <person name="Salamov A."/>
            <person name="Salih N.S."/>
            <person name="Samson R.A."/>
            <person name="Sandor E."/>
            <person name="Sanguinetti M."/>
            <person name="Schuetze T."/>
            <person name="Sepcic K."/>
            <person name="Shelest E."/>
            <person name="Sherlock G."/>
            <person name="Sophianopoulou V."/>
            <person name="Squina F.M."/>
            <person name="Sun H."/>
            <person name="Susca A."/>
            <person name="Todd R.B."/>
            <person name="Tsang A."/>
            <person name="Unkles S.E."/>
            <person name="van de Wiele N."/>
            <person name="van Rossen-Uffink D."/>
            <person name="Oliveira J.V."/>
            <person name="Vesth T.C."/>
            <person name="Visser J."/>
            <person name="Yu J.-H."/>
            <person name="Zhou M."/>
            <person name="Andersen M.R."/>
            <person name="Archer D.B."/>
            <person name="Baker S.E."/>
            <person name="Benoit I."/>
            <person name="Brakhage A.A."/>
            <person name="Braus G.H."/>
            <person name="Fischer R."/>
            <person name="Frisvad J.C."/>
            <person name="Goldman G.H."/>
            <person name="Houbraken J."/>
            <person name="Oakley B."/>
            <person name="Pocsi I."/>
            <person name="Scazzocchio C."/>
            <person name="Seiboth B."/>
            <person name="vanKuyk P.A."/>
            <person name="Wortman J."/>
            <person name="Dyer P.S."/>
            <person name="Grigoriev I.V."/>
        </authorList>
    </citation>
    <scope>NUCLEOTIDE SEQUENCE [LARGE SCALE GENOMIC DNA]</scope>
    <source>
        <strain evidence="4">CBS 506.65</strain>
    </source>
</reference>
<gene>
    <name evidence="3" type="ORF">ASPZODRAFT_825784</name>
</gene>
<organism evidence="3 4">
    <name type="scientific">Penicilliopsis zonata CBS 506.65</name>
    <dbReference type="NCBI Taxonomy" id="1073090"/>
    <lineage>
        <taxon>Eukaryota</taxon>
        <taxon>Fungi</taxon>
        <taxon>Dikarya</taxon>
        <taxon>Ascomycota</taxon>
        <taxon>Pezizomycotina</taxon>
        <taxon>Eurotiomycetes</taxon>
        <taxon>Eurotiomycetidae</taxon>
        <taxon>Eurotiales</taxon>
        <taxon>Aspergillaceae</taxon>
        <taxon>Penicilliopsis</taxon>
    </lineage>
</organism>
<dbReference type="VEuPathDB" id="FungiDB:ASPZODRAFT_825784"/>
<keyword evidence="1" id="KW-0472">Membrane</keyword>
<evidence type="ECO:0000256" key="1">
    <source>
        <dbReference type="SAM" id="Phobius"/>
    </source>
</evidence>
<feature type="transmembrane region" description="Helical" evidence="1">
    <location>
        <begin position="91"/>
        <end position="111"/>
    </location>
</feature>
<name>A0A1L9SA86_9EURO</name>
<dbReference type="AlphaFoldDB" id="A0A1L9SA86"/>
<feature type="signal peptide" evidence="2">
    <location>
        <begin position="1"/>
        <end position="15"/>
    </location>
</feature>
<dbReference type="EMBL" id="KV878349">
    <property type="protein sequence ID" value="OJJ44074.1"/>
    <property type="molecule type" value="Genomic_DNA"/>
</dbReference>
<keyword evidence="4" id="KW-1185">Reference proteome</keyword>
<feature type="transmembrane region" description="Helical" evidence="1">
    <location>
        <begin position="20"/>
        <end position="40"/>
    </location>
</feature>
<keyword evidence="2" id="KW-0732">Signal</keyword>
<dbReference type="GeneID" id="34616714"/>
<evidence type="ECO:0000256" key="2">
    <source>
        <dbReference type="SAM" id="SignalP"/>
    </source>
</evidence>
<dbReference type="RefSeq" id="XP_022578584.1">
    <property type="nucleotide sequence ID" value="XM_022730250.1"/>
</dbReference>
<sequence>MLSFIMLFFMDICLPVSLLYNFSLSPCLVCLFSFLSGISFSHSTYKTQRMTKITNVTKCTVAPPPVMSCVLLFVALSESPSRLADPAHQSCFAISFFLFVYCVVVCDYLSIDGLPSQWYWARRGKQDWRLTGC</sequence>
<dbReference type="Proteomes" id="UP000184188">
    <property type="component" value="Unassembled WGS sequence"/>
</dbReference>
<protein>
    <submittedName>
        <fullName evidence="3">Uncharacterized protein</fullName>
    </submittedName>
</protein>
<proteinExistence type="predicted"/>
<feature type="chain" id="PRO_5011956603" evidence="2">
    <location>
        <begin position="16"/>
        <end position="133"/>
    </location>
</feature>
<evidence type="ECO:0000313" key="3">
    <source>
        <dbReference type="EMBL" id="OJJ44074.1"/>
    </source>
</evidence>
<evidence type="ECO:0000313" key="4">
    <source>
        <dbReference type="Proteomes" id="UP000184188"/>
    </source>
</evidence>